<proteinExistence type="evidence at transcript level"/>
<dbReference type="EMBL" id="BT140009">
    <property type="protein sequence ID" value="AFK39804.1"/>
    <property type="molecule type" value="mRNA"/>
</dbReference>
<name>I3SHR2_MEDTR</name>
<dbReference type="AlphaFoldDB" id="I3SHR2"/>
<protein>
    <submittedName>
        <fullName evidence="1">Uncharacterized protein</fullName>
    </submittedName>
</protein>
<reference evidence="1" key="1">
    <citation type="submission" date="2012-05" db="EMBL/GenBank/DDBJ databases">
        <authorList>
            <person name="Krishnakumar V."/>
            <person name="Cheung F."/>
            <person name="Xiao Y."/>
            <person name="Chan A."/>
            <person name="Moskal W.A."/>
            <person name="Town C.D."/>
        </authorList>
    </citation>
    <scope>NUCLEOTIDE SEQUENCE</scope>
</reference>
<sequence>MGKCKLPQIDQSLLRHNHLSSYNPFQSSLLSSQNITGKQNQTTKHNLPIRYNNLSISELQVNSTETPGTCLYSFRQF</sequence>
<evidence type="ECO:0000313" key="1">
    <source>
        <dbReference type="EMBL" id="AFK39804.1"/>
    </source>
</evidence>
<accession>I3SHR2</accession>
<organism evidence="1">
    <name type="scientific">Medicago truncatula</name>
    <name type="common">Barrel medic</name>
    <name type="synonym">Medicago tribuloides</name>
    <dbReference type="NCBI Taxonomy" id="3880"/>
    <lineage>
        <taxon>Eukaryota</taxon>
        <taxon>Viridiplantae</taxon>
        <taxon>Streptophyta</taxon>
        <taxon>Embryophyta</taxon>
        <taxon>Tracheophyta</taxon>
        <taxon>Spermatophyta</taxon>
        <taxon>Magnoliopsida</taxon>
        <taxon>eudicotyledons</taxon>
        <taxon>Gunneridae</taxon>
        <taxon>Pentapetalae</taxon>
        <taxon>rosids</taxon>
        <taxon>fabids</taxon>
        <taxon>Fabales</taxon>
        <taxon>Fabaceae</taxon>
        <taxon>Papilionoideae</taxon>
        <taxon>50 kb inversion clade</taxon>
        <taxon>NPAAA clade</taxon>
        <taxon>Hologalegina</taxon>
        <taxon>IRL clade</taxon>
        <taxon>Trifolieae</taxon>
        <taxon>Medicago</taxon>
    </lineage>
</organism>